<gene>
    <name evidence="1" type="ordered locus">Runsl_4635</name>
</gene>
<name>A0A7U3ZPG7_RUNSL</name>
<dbReference type="EMBL" id="CP002859">
    <property type="protein sequence ID" value="AEI50955.1"/>
    <property type="molecule type" value="Genomic_DNA"/>
</dbReference>
<protein>
    <submittedName>
        <fullName evidence="1">Uncharacterized protein</fullName>
    </submittedName>
</protein>
<accession>A0A7U3ZPG7</accession>
<reference evidence="2" key="1">
    <citation type="submission" date="2011-06" db="EMBL/GenBank/DDBJ databases">
        <title>The complete genome of chromosome of Runella slithyformis DSM 19594.</title>
        <authorList>
            <consortium name="US DOE Joint Genome Institute (JGI-PGF)"/>
            <person name="Lucas S."/>
            <person name="Han J."/>
            <person name="Lapidus A."/>
            <person name="Bruce D."/>
            <person name="Goodwin L."/>
            <person name="Pitluck S."/>
            <person name="Peters L."/>
            <person name="Kyrpides N."/>
            <person name="Mavromatis K."/>
            <person name="Ivanova N."/>
            <person name="Ovchinnikova G."/>
            <person name="Zhang X."/>
            <person name="Misra M."/>
            <person name="Detter J.C."/>
            <person name="Tapia R."/>
            <person name="Han C."/>
            <person name="Land M."/>
            <person name="Hauser L."/>
            <person name="Markowitz V."/>
            <person name="Cheng J.-F."/>
            <person name="Hugenholtz P."/>
            <person name="Woyke T."/>
            <person name="Wu D."/>
            <person name="Tindall B."/>
            <person name="Faehrich R."/>
            <person name="Brambilla E."/>
            <person name="Klenk H.-P."/>
            <person name="Eisen J.A."/>
        </authorList>
    </citation>
    <scope>NUCLEOTIDE SEQUENCE [LARGE SCALE GENOMIC DNA]</scope>
    <source>
        <strain evidence="2">ATCC 29530 / DSM 19594 / LMG 11500 / NCIMB 11436 / LSU 4</strain>
    </source>
</reference>
<dbReference type="Proteomes" id="UP000000493">
    <property type="component" value="Chromosome"/>
</dbReference>
<proteinExistence type="predicted"/>
<reference evidence="1 2" key="2">
    <citation type="journal article" date="2012" name="Stand. Genomic Sci.">
        <title>Complete genome sequence of the aquatic bacterium Runella slithyformis type strain (LSU 4(T)).</title>
        <authorList>
            <person name="Copeland A."/>
            <person name="Zhang X."/>
            <person name="Misra M."/>
            <person name="Lapidus A."/>
            <person name="Nolan M."/>
            <person name="Lucas S."/>
            <person name="Deshpande S."/>
            <person name="Cheng J.F."/>
            <person name="Tapia R."/>
            <person name="Goodwin L.A."/>
            <person name="Pitluck S."/>
            <person name="Liolios K."/>
            <person name="Pagani I."/>
            <person name="Ivanova N."/>
            <person name="Mikhailova N."/>
            <person name="Pati A."/>
            <person name="Chen A."/>
            <person name="Palaniappan K."/>
            <person name="Land M."/>
            <person name="Hauser L."/>
            <person name="Pan C."/>
            <person name="Jeffries C.D."/>
            <person name="Detter J.C."/>
            <person name="Brambilla E.M."/>
            <person name="Rohde M."/>
            <person name="Djao O.D."/>
            <person name="Goker M."/>
            <person name="Sikorski J."/>
            <person name="Tindall B.J."/>
            <person name="Woyke T."/>
            <person name="Bristow J."/>
            <person name="Eisen J.A."/>
            <person name="Markowitz V."/>
            <person name="Hugenholtz P."/>
            <person name="Kyrpides N.C."/>
            <person name="Klenk H.P."/>
            <person name="Mavromatis K."/>
        </authorList>
    </citation>
    <scope>NUCLEOTIDE SEQUENCE [LARGE SCALE GENOMIC DNA]</scope>
    <source>
        <strain evidence="2">ATCC 29530 / DSM 19594 / LMG 11500 / NCIMB 11436 / LSU 4</strain>
    </source>
</reference>
<dbReference type="AlphaFoldDB" id="A0A7U3ZPG7"/>
<keyword evidence="2" id="KW-1185">Reference proteome</keyword>
<evidence type="ECO:0000313" key="1">
    <source>
        <dbReference type="EMBL" id="AEI50955.1"/>
    </source>
</evidence>
<organism evidence="1 2">
    <name type="scientific">Runella slithyformis (strain ATCC 29530 / DSM 19594 / LMG 11500 / NCIMB 11436 / LSU 4)</name>
    <dbReference type="NCBI Taxonomy" id="761193"/>
    <lineage>
        <taxon>Bacteria</taxon>
        <taxon>Pseudomonadati</taxon>
        <taxon>Bacteroidota</taxon>
        <taxon>Cytophagia</taxon>
        <taxon>Cytophagales</taxon>
        <taxon>Spirosomataceae</taxon>
        <taxon>Runella</taxon>
    </lineage>
</organism>
<evidence type="ECO:0000313" key="2">
    <source>
        <dbReference type="Proteomes" id="UP000000493"/>
    </source>
</evidence>
<dbReference type="KEGG" id="rsi:Runsl_4635"/>
<sequence length="76" mass="8935">MKYVCVKCEDEFSYDEAFNAHTQILDQKNGVVSIESLEEEWLGERCQLCSKLCSSVFYLFSSKKNKQTNVYKKVFF</sequence>